<organism evidence="2 3">
    <name type="scientific">Paraburkholderia caribensis</name>
    <dbReference type="NCBI Taxonomy" id="75105"/>
    <lineage>
        <taxon>Bacteria</taxon>
        <taxon>Pseudomonadati</taxon>
        <taxon>Pseudomonadota</taxon>
        <taxon>Betaproteobacteria</taxon>
        <taxon>Burkholderiales</taxon>
        <taxon>Burkholderiaceae</taxon>
        <taxon>Paraburkholderia</taxon>
    </lineage>
</organism>
<evidence type="ECO:0000313" key="2">
    <source>
        <dbReference type="EMBL" id="QLB67043.1"/>
    </source>
</evidence>
<keyword evidence="2" id="KW-0614">Plasmid</keyword>
<reference evidence="2 3" key="1">
    <citation type="journal article" date="2014" name="Genome Announc.">
        <title>Draft Genome Sequence of the Haloacid-Degrading Burkholderia caribensis Strain MBA4.</title>
        <authorList>
            <person name="Pan Y."/>
            <person name="Kong K.F."/>
            <person name="Tsang J.S."/>
        </authorList>
    </citation>
    <scope>NUCLEOTIDE SEQUENCE [LARGE SCALE GENOMIC DNA]</scope>
    <source>
        <strain evidence="2 3">852011</strain>
    </source>
</reference>
<proteinExistence type="predicted"/>
<accession>A0A9Q6S9N9</accession>
<geneLocation type="plasmid" evidence="3"/>
<dbReference type="EMBL" id="CP015960">
    <property type="protein sequence ID" value="QLB67043.1"/>
    <property type="molecule type" value="Genomic_DNA"/>
</dbReference>
<sequence>MEFILCALIFLTSTGFLIGAPREPSPQVTGSSTSINEYAPDGGTGSSLTSESDRMSMLLTQKTKRVIYVRTDSAMRTSKDADN</sequence>
<feature type="compositionally biased region" description="Polar residues" evidence="1">
    <location>
        <begin position="26"/>
        <end position="36"/>
    </location>
</feature>
<protein>
    <submittedName>
        <fullName evidence="2">Uncharacterized protein</fullName>
    </submittedName>
</protein>
<name>A0A9Q6S9N9_9BURK</name>
<gene>
    <name evidence="2" type="ORF">A9O66_31605</name>
</gene>
<dbReference type="Proteomes" id="UP000509548">
    <property type="component" value="Plasmid unnamed"/>
</dbReference>
<evidence type="ECO:0000313" key="3">
    <source>
        <dbReference type="Proteomes" id="UP000509548"/>
    </source>
</evidence>
<evidence type="ECO:0000256" key="1">
    <source>
        <dbReference type="SAM" id="MobiDB-lite"/>
    </source>
</evidence>
<dbReference type="AlphaFoldDB" id="A0A9Q6S9N9"/>
<feature type="region of interest" description="Disordered" evidence="1">
    <location>
        <begin position="21"/>
        <end position="53"/>
    </location>
</feature>